<keyword evidence="2" id="KW-1185">Reference proteome</keyword>
<dbReference type="Proteomes" id="UP000515154">
    <property type="component" value="Linkage group LG10"/>
</dbReference>
<dbReference type="PIRSF" id="PIRSF001625">
    <property type="entry name" value="Prot_inhib_pacifastin"/>
    <property type="match status" value="1"/>
</dbReference>
<gene>
    <name evidence="3" type="primary">LOC118765143</name>
</gene>
<organism evidence="2 3">
    <name type="scientific">Octopus sinensis</name>
    <name type="common">East Asian common octopus</name>
    <dbReference type="NCBI Taxonomy" id="2607531"/>
    <lineage>
        <taxon>Eukaryota</taxon>
        <taxon>Metazoa</taxon>
        <taxon>Spiralia</taxon>
        <taxon>Lophotrochozoa</taxon>
        <taxon>Mollusca</taxon>
        <taxon>Cephalopoda</taxon>
        <taxon>Coleoidea</taxon>
        <taxon>Octopodiformes</taxon>
        <taxon>Octopoda</taxon>
        <taxon>Incirrata</taxon>
        <taxon>Octopodidae</taxon>
        <taxon>Octopus</taxon>
    </lineage>
</organism>
<comment type="similarity">
    <text evidence="1">Belongs to the protease inhibitor I19 family.</text>
</comment>
<proteinExistence type="inferred from homology"/>
<name>A0A7E6F4Z0_9MOLL</name>
<dbReference type="GO" id="GO:0005576">
    <property type="term" value="C:extracellular region"/>
    <property type="evidence" value="ECO:0007669"/>
    <property type="project" value="UniProtKB-SubCell"/>
</dbReference>
<dbReference type="RefSeq" id="XP_036362608.1">
    <property type="nucleotide sequence ID" value="XM_036506715.1"/>
</dbReference>
<dbReference type="Gene3D" id="2.10.70.10">
    <property type="entry name" value="Complement Module, domain 1"/>
    <property type="match status" value="1"/>
</dbReference>
<keyword evidence="1" id="KW-0732">Signal</keyword>
<feature type="signal peptide" evidence="1">
    <location>
        <begin position="1"/>
        <end position="17"/>
    </location>
</feature>
<keyword evidence="1 3" id="KW-0646">Protease inhibitor</keyword>
<reference evidence="3" key="1">
    <citation type="submission" date="2025-08" db="UniProtKB">
        <authorList>
            <consortium name="RefSeq"/>
        </authorList>
    </citation>
    <scope>IDENTIFICATION</scope>
</reference>
<keyword evidence="1" id="KW-0964">Secreted</keyword>
<dbReference type="InterPro" id="IPR016307">
    <property type="entry name" value="Prtase-inh_pacifastin"/>
</dbReference>
<sequence length="135" mass="15441">MLRLLLLVTVAISYVNSYNNECTYNGKKYTGVFKIDCNTCVCDTNNKAICSNLRCGYGKGPSCTYQGRRYRVGQTFQQSCNTCKCNYDGQIKCDNKDCPKRCTYKEKLYQEGEEFTDNCDKCKSLHLSNYRNSAV</sequence>
<feature type="chain" id="PRO_5029085925" description="Protease inhibitor" evidence="1">
    <location>
        <begin position="18"/>
        <end position="135"/>
    </location>
</feature>
<evidence type="ECO:0000256" key="1">
    <source>
        <dbReference type="PIRNR" id="PIRNR001625"/>
    </source>
</evidence>
<dbReference type="SUPFAM" id="SSF57603">
    <property type="entry name" value="FnI-like domain"/>
    <property type="match status" value="1"/>
</dbReference>
<dbReference type="AlphaFoldDB" id="A0A7E6F4Z0"/>
<evidence type="ECO:0000313" key="3">
    <source>
        <dbReference type="RefSeq" id="XP_036362608.1"/>
    </source>
</evidence>
<evidence type="ECO:0000313" key="2">
    <source>
        <dbReference type="Proteomes" id="UP000515154"/>
    </source>
</evidence>
<keyword evidence="1 3" id="KW-0722">Serine protease inhibitor</keyword>
<dbReference type="GO" id="GO:0004867">
    <property type="term" value="F:serine-type endopeptidase inhibitor activity"/>
    <property type="evidence" value="ECO:0007669"/>
    <property type="project" value="UniProtKB-UniRule"/>
</dbReference>
<dbReference type="KEGG" id="osn:118765143"/>
<accession>A0A7E6F4Z0</accession>
<comment type="subcellular location">
    <subcellularLocation>
        <location evidence="1">Secreted</location>
    </subcellularLocation>
</comment>
<protein>
    <recommendedName>
        <fullName evidence="1">Protease inhibitor</fullName>
    </recommendedName>
</protein>